<keyword evidence="1" id="KW-1133">Transmembrane helix</keyword>
<feature type="signal peptide" evidence="2">
    <location>
        <begin position="1"/>
        <end position="22"/>
    </location>
</feature>
<dbReference type="InterPro" id="IPR001119">
    <property type="entry name" value="SLH_dom"/>
</dbReference>
<evidence type="ECO:0000256" key="1">
    <source>
        <dbReference type="SAM" id="Phobius"/>
    </source>
</evidence>
<evidence type="ECO:0000313" key="4">
    <source>
        <dbReference type="EMBL" id="HDP76573.1"/>
    </source>
</evidence>
<dbReference type="InterPro" id="IPR051465">
    <property type="entry name" value="Cell_Envelope_Struct_Comp"/>
</dbReference>
<keyword evidence="1" id="KW-0472">Membrane</keyword>
<dbReference type="SUPFAM" id="SSF57997">
    <property type="entry name" value="Tropomyosin"/>
    <property type="match status" value="1"/>
</dbReference>
<dbReference type="AlphaFoldDB" id="A0A7C1CX00"/>
<name>A0A7C1CX00_9BACT</name>
<evidence type="ECO:0000259" key="3">
    <source>
        <dbReference type="PROSITE" id="PS51272"/>
    </source>
</evidence>
<dbReference type="Proteomes" id="UP000886198">
    <property type="component" value="Unassembled WGS sequence"/>
</dbReference>
<dbReference type="PROSITE" id="PS51272">
    <property type="entry name" value="SLH"/>
    <property type="match status" value="1"/>
</dbReference>
<dbReference type="Gene3D" id="1.10.287.1490">
    <property type="match status" value="1"/>
</dbReference>
<sequence length="579" mass="62516">MKMKLLLASLLILGLALTSAVAAVNYVDVSSNHWAYDAVMKLSDLGILTGIVQADGRTYFNGNDPLTRYQTAVMLKKTLDYVELNFAMQGTVPQVGAVDGTVMSRLEALELALTDSTGRLIDTMDLQLRITALENRIASLGISTNGSVSQSTVESLRQQIMKFVEDLSLTTKKLDTLAGDVQNVQNSMSSLSVMESKVNDAVRRVDTLSGNISTIQSSLSSNVRALSTLDSTVRSLSNSLSDYDAKLSTITNRASTNAMEIASIKEAMTTMSGDVLSVRDLQNKIASLEIQIANVKLPAEATSKLDELSARVNTIASDYAKIGELQNYVTKTDLKANLNLYAGIDELAKVKNSNEVLIKDIETLRKDLSSETGIIKGDIGNLQRSINAINEIVTIHENELASVKSSVSTVSSLRSDLTALNSKFNALTDQQAKDFTANQASLADLEARMNESMDMLNASVEASLSKISLGMDTVNTQLGKNESEIKALKTRTDSLESRLNTTVVNLERYLKIADLETQPVIVNLSDRVAEINTATIDAATKQDVEALQKKTSPWLILSTVSSLAALGISIWVLIASGII</sequence>
<feature type="transmembrane region" description="Helical" evidence="1">
    <location>
        <begin position="554"/>
        <end position="574"/>
    </location>
</feature>
<comment type="caution">
    <text evidence="4">The sequence shown here is derived from an EMBL/GenBank/DDBJ whole genome shotgun (WGS) entry which is preliminary data.</text>
</comment>
<reference evidence="4" key="1">
    <citation type="journal article" date="2020" name="mSystems">
        <title>Genome- and Community-Level Interaction Insights into Carbon Utilization and Element Cycling Functions of Hydrothermarchaeota in Hydrothermal Sediment.</title>
        <authorList>
            <person name="Zhou Z."/>
            <person name="Liu Y."/>
            <person name="Xu W."/>
            <person name="Pan J."/>
            <person name="Luo Z.H."/>
            <person name="Li M."/>
        </authorList>
    </citation>
    <scope>NUCLEOTIDE SEQUENCE [LARGE SCALE GENOMIC DNA]</scope>
    <source>
        <strain evidence="4">SpSt-1179</strain>
    </source>
</reference>
<dbReference type="EMBL" id="DSBT01000001">
    <property type="protein sequence ID" value="HDP76573.1"/>
    <property type="molecule type" value="Genomic_DNA"/>
</dbReference>
<proteinExistence type="predicted"/>
<protein>
    <submittedName>
        <fullName evidence="4">S-layer protein</fullName>
    </submittedName>
</protein>
<feature type="domain" description="SLH" evidence="3">
    <location>
        <begin position="22"/>
        <end position="89"/>
    </location>
</feature>
<gene>
    <name evidence="4" type="ORF">ENN47_00010</name>
</gene>
<feature type="chain" id="PRO_5028330899" evidence="2">
    <location>
        <begin position="23"/>
        <end position="579"/>
    </location>
</feature>
<dbReference type="PANTHER" id="PTHR43308">
    <property type="entry name" value="OUTER MEMBRANE PROTEIN ALPHA-RELATED"/>
    <property type="match status" value="1"/>
</dbReference>
<evidence type="ECO:0000256" key="2">
    <source>
        <dbReference type="SAM" id="SignalP"/>
    </source>
</evidence>
<keyword evidence="2" id="KW-0732">Signal</keyword>
<accession>A0A7C1CX00</accession>
<organism evidence="4">
    <name type="scientific">Mesotoga infera</name>
    <dbReference type="NCBI Taxonomy" id="1236046"/>
    <lineage>
        <taxon>Bacteria</taxon>
        <taxon>Thermotogati</taxon>
        <taxon>Thermotogota</taxon>
        <taxon>Thermotogae</taxon>
        <taxon>Kosmotogales</taxon>
        <taxon>Kosmotogaceae</taxon>
        <taxon>Mesotoga</taxon>
    </lineage>
</organism>
<keyword evidence="1" id="KW-0812">Transmembrane</keyword>
<dbReference type="PANTHER" id="PTHR43308:SF1">
    <property type="entry name" value="OUTER MEMBRANE PROTEIN ALPHA"/>
    <property type="match status" value="1"/>
</dbReference>
<dbReference type="Pfam" id="PF00395">
    <property type="entry name" value="SLH"/>
    <property type="match status" value="1"/>
</dbReference>